<proteinExistence type="predicted"/>
<dbReference type="EMBL" id="AP011532">
    <property type="protein sequence ID" value="BAI62048.1"/>
    <property type="molecule type" value="Genomic_DNA"/>
</dbReference>
<keyword evidence="2" id="KW-1185">Reference proteome</keyword>
<dbReference type="KEGG" id="mpd:MCP_1976"/>
<reference evidence="1 2" key="1">
    <citation type="journal article" date="2007" name="Appl. Environ. Microbiol.">
        <title>Isolation of key methanogens for global methane emission from rice paddy fields: a novel isolate affiliated with the clone cluster rice cluster I.</title>
        <authorList>
            <person name="Sakai S."/>
            <person name="Imachi H."/>
            <person name="Sekiguchi Y."/>
            <person name="Ohashi A."/>
            <person name="Harada H."/>
            <person name="Kamagata Y."/>
        </authorList>
    </citation>
    <scope>NUCLEOTIDE SEQUENCE [LARGE SCALE GENOMIC DNA]</scope>
    <source>
        <strain evidence="2">DSM 17711 / JCM 13418 / NBRC 101707 / SANAE</strain>
    </source>
</reference>
<dbReference type="InParanoid" id="D1Z026"/>
<organism evidence="1 2">
    <name type="scientific">Methanocella paludicola (strain DSM 17711 / JCM 13418 / NBRC 101707 / SANAE)</name>
    <dbReference type="NCBI Taxonomy" id="304371"/>
    <lineage>
        <taxon>Archaea</taxon>
        <taxon>Methanobacteriati</taxon>
        <taxon>Methanobacteriota</taxon>
        <taxon>Stenosarchaea group</taxon>
        <taxon>Methanomicrobia</taxon>
        <taxon>Methanocellales</taxon>
        <taxon>Methanocellaceae</taxon>
        <taxon>Methanocella</taxon>
    </lineage>
</organism>
<gene>
    <name evidence="1" type="ordered locus">MCP_1976</name>
</gene>
<reference evidence="2" key="3">
    <citation type="journal article" date="2011" name="PLoS ONE">
        <title>Genome sequence of a mesophilic hydrogenotrophic methanogen Methanocella paludicola, the first cultivated representative of the order Methanocellales.</title>
        <authorList>
            <person name="Sakai S."/>
            <person name="Takaki Y."/>
            <person name="Shimamura S."/>
            <person name="Sekine M."/>
            <person name="Tajima T."/>
            <person name="Kosugi H."/>
            <person name="Ichikawa N."/>
            <person name="Tasumi E."/>
            <person name="Hiraki A.T."/>
            <person name="Shimizu A."/>
            <person name="Kato Y."/>
            <person name="Nishiko R."/>
            <person name="Mori K."/>
            <person name="Fujita N."/>
            <person name="Imachi H."/>
            <person name="Takai K."/>
        </authorList>
    </citation>
    <scope>NUCLEOTIDE SEQUENCE [LARGE SCALE GENOMIC DNA]</scope>
    <source>
        <strain evidence="2">DSM 17711 / JCM 13418 / NBRC 101707 / SANAE</strain>
    </source>
</reference>
<evidence type="ECO:0000313" key="2">
    <source>
        <dbReference type="Proteomes" id="UP000001882"/>
    </source>
</evidence>
<dbReference type="eggNOG" id="arCOG02201">
    <property type="taxonomic scope" value="Archaea"/>
</dbReference>
<sequence length="269" mass="29171">MIEMSTSVNVAVIGCGLAGCGVVTILKESFSALPSAPAFLIAVDDKAEVLEAAAADQKVTVKPGENSGAGVDFGQYEAVFFVLEPSETSALTWAQVLSSAASEKKTYTIGFVIKPSGGWPEEDKDVFGSFDGSVLIDEGWVLQARKGKDPEFAMRIVFNFIAHALTFMSEAIREGKLSRDALYKSTFGKVSGFAATSVSQPDTLFNMTMSKIDRPRVRSVILFMPEDTDNIDARRTFLQVAQTLPRSMEMIALRVKYVEPFRIVALLAA</sequence>
<name>D1Z026_METPS</name>
<evidence type="ECO:0000313" key="1">
    <source>
        <dbReference type="EMBL" id="BAI62048.1"/>
    </source>
</evidence>
<dbReference type="Proteomes" id="UP000001882">
    <property type="component" value="Chromosome"/>
</dbReference>
<accession>D1Z026</accession>
<reference evidence="1 2" key="2">
    <citation type="journal article" date="2008" name="Int. J. Syst. Evol. Microbiol.">
        <title>Methanocella paludicola gen. nov., sp. nov., a methane-producing archaeon, the first isolate of the lineage 'Rice Cluster I', and proposal of the new archaeal order Methanocellales ord. nov.</title>
        <authorList>
            <person name="Sakai S."/>
            <person name="Imachi H."/>
            <person name="Hanada S."/>
            <person name="Ohashi A."/>
            <person name="Harada H."/>
            <person name="Kamagata Y."/>
        </authorList>
    </citation>
    <scope>NUCLEOTIDE SEQUENCE [LARGE SCALE GENOMIC DNA]</scope>
    <source>
        <strain evidence="2">DSM 17711 / JCM 13418 / NBRC 101707 / SANAE</strain>
    </source>
</reference>
<dbReference type="STRING" id="304371.MCP_1976"/>
<protein>
    <submittedName>
        <fullName evidence="1">Uncharacterized protein</fullName>
    </submittedName>
</protein>
<dbReference type="AlphaFoldDB" id="D1Z026"/>